<evidence type="ECO:0000313" key="1">
    <source>
        <dbReference type="EMBL" id="SEB18129.1"/>
    </source>
</evidence>
<dbReference type="AlphaFoldDB" id="A0A1H4H8N2"/>
<accession>A0A1H4H8N2</accession>
<sequence>MNKMKKEDREQVIAAIQEYFELERGEQLGSIAAEQLLDFFMKELGPFMYNQGIRDAKGLVEEKVMNLDEDILALERPVGRNFYR</sequence>
<organism evidence="1 2">
    <name type="scientific">Thalassobacillus cyri</name>
    <dbReference type="NCBI Taxonomy" id="571932"/>
    <lineage>
        <taxon>Bacteria</taxon>
        <taxon>Bacillati</taxon>
        <taxon>Bacillota</taxon>
        <taxon>Bacilli</taxon>
        <taxon>Bacillales</taxon>
        <taxon>Bacillaceae</taxon>
        <taxon>Thalassobacillus</taxon>
    </lineage>
</organism>
<dbReference type="Pfam" id="PF09932">
    <property type="entry name" value="DUF2164"/>
    <property type="match status" value="1"/>
</dbReference>
<dbReference type="InterPro" id="IPR018680">
    <property type="entry name" value="DUF2164"/>
</dbReference>
<dbReference type="RefSeq" id="WP_093046677.1">
    <property type="nucleotide sequence ID" value="NZ_FNQR01000024.1"/>
</dbReference>
<reference evidence="1 2" key="1">
    <citation type="submission" date="2016-10" db="EMBL/GenBank/DDBJ databases">
        <authorList>
            <person name="de Groot N.N."/>
        </authorList>
    </citation>
    <scope>NUCLEOTIDE SEQUENCE [LARGE SCALE GENOMIC DNA]</scope>
    <source>
        <strain evidence="1 2">CCM7597</strain>
    </source>
</reference>
<dbReference type="EMBL" id="FNQR01000024">
    <property type="protein sequence ID" value="SEB18129.1"/>
    <property type="molecule type" value="Genomic_DNA"/>
</dbReference>
<keyword evidence="2" id="KW-1185">Reference proteome</keyword>
<dbReference type="Proteomes" id="UP000198584">
    <property type="component" value="Unassembled WGS sequence"/>
</dbReference>
<protein>
    <submittedName>
        <fullName evidence="1">Uncharacterized conserved protein, DUF2164 family</fullName>
    </submittedName>
</protein>
<evidence type="ECO:0000313" key="2">
    <source>
        <dbReference type="Proteomes" id="UP000198584"/>
    </source>
</evidence>
<dbReference type="OrthoDB" id="573733at2"/>
<gene>
    <name evidence="1" type="ORF">SAMN05421743_12427</name>
</gene>
<dbReference type="STRING" id="571932.SAMN05421743_12427"/>
<proteinExistence type="predicted"/>
<name>A0A1H4H8N2_9BACI</name>